<sequence length="123" mass="14067">MFNKETWYSIKKWKTYGQHFNGNGATGGKVALASRVSTGFKIGGYGLGTYNAWSINNQYNNGELNMSGMIMEQSSNLYATFGGTYGVAWGIGWEGGRAITKTTWYQQWKNDYWYNFREEHFGY</sequence>
<protein>
    <submittedName>
        <fullName evidence="1">Uncharacterized protein</fullName>
    </submittedName>
</protein>
<dbReference type="EMBL" id="CP150845">
    <property type="protein sequence ID" value="WYZ20615.1"/>
    <property type="molecule type" value="Genomic_DNA"/>
</dbReference>
<dbReference type="RefSeq" id="WP_406844743.1">
    <property type="nucleotide sequence ID" value="NZ_CP150845.1"/>
</dbReference>
<organism evidence="1 2">
    <name type="scientific">Flavobacterium soyae</name>
    <dbReference type="NCBI Taxonomy" id="2903098"/>
    <lineage>
        <taxon>Bacteria</taxon>
        <taxon>Pseudomonadati</taxon>
        <taxon>Bacteroidota</taxon>
        <taxon>Flavobacteriia</taxon>
        <taxon>Flavobacteriales</taxon>
        <taxon>Flavobacteriaceae</taxon>
        <taxon>Flavobacterium</taxon>
    </lineage>
</organism>
<gene>
    <name evidence="1" type="ORF">AABD74_03935</name>
</gene>
<evidence type="ECO:0000313" key="1">
    <source>
        <dbReference type="EMBL" id="WYZ20615.1"/>
    </source>
</evidence>
<dbReference type="Proteomes" id="UP001623852">
    <property type="component" value="Chromosome"/>
</dbReference>
<evidence type="ECO:0000313" key="2">
    <source>
        <dbReference type="Proteomes" id="UP001623852"/>
    </source>
</evidence>
<name>A0ABZ2UGM7_9FLAO</name>
<proteinExistence type="predicted"/>
<keyword evidence="2" id="KW-1185">Reference proteome</keyword>
<reference evidence="1 2" key="1">
    <citation type="submission" date="2024-03" db="EMBL/GenBank/DDBJ databases">
        <title>Flavobacterium soyae.</title>
        <authorList>
            <person name="Zheng W."/>
        </authorList>
    </citation>
    <scope>NUCLEOTIDE SEQUENCE [LARGE SCALE GENOMIC DNA]</scope>
    <source>
        <strain evidence="1 2">55</strain>
    </source>
</reference>
<accession>A0ABZ2UGM7</accession>